<evidence type="ECO:0000313" key="5">
    <source>
        <dbReference type="EMBL" id="SEL19065.1"/>
    </source>
</evidence>
<evidence type="ECO:0000256" key="1">
    <source>
        <dbReference type="ARBA" id="ARBA00022679"/>
    </source>
</evidence>
<dbReference type="SUPFAM" id="SSF53901">
    <property type="entry name" value="Thiolase-like"/>
    <property type="match status" value="1"/>
</dbReference>
<feature type="domain" description="Beta-ketoacyl-[acyl-carrier-protein] synthase III N-terminal" evidence="4">
    <location>
        <begin position="109"/>
        <end position="186"/>
    </location>
</feature>
<dbReference type="GO" id="GO:0044550">
    <property type="term" value="P:secondary metabolite biosynthetic process"/>
    <property type="evidence" value="ECO:0007669"/>
    <property type="project" value="TreeGrafter"/>
</dbReference>
<dbReference type="Pfam" id="PF08541">
    <property type="entry name" value="ACP_syn_III_C"/>
    <property type="match status" value="1"/>
</dbReference>
<dbReference type="RefSeq" id="WP_075006274.1">
    <property type="nucleotide sequence ID" value="NZ_FOAP01000004.1"/>
</dbReference>
<dbReference type="Gene3D" id="3.40.47.10">
    <property type="match status" value="1"/>
</dbReference>
<dbReference type="Proteomes" id="UP000182719">
    <property type="component" value="Unassembled WGS sequence"/>
</dbReference>
<evidence type="ECO:0000313" key="6">
    <source>
        <dbReference type="Proteomes" id="UP000182719"/>
    </source>
</evidence>
<evidence type="ECO:0000259" key="4">
    <source>
        <dbReference type="Pfam" id="PF08545"/>
    </source>
</evidence>
<protein>
    <submittedName>
        <fullName evidence="5">3-oxoacyl-(Acyl-carrier-protein) synthase III</fullName>
    </submittedName>
</protein>
<proteinExistence type="predicted"/>
<dbReference type="PANTHER" id="PTHR34069">
    <property type="entry name" value="3-OXOACYL-[ACYL-CARRIER-PROTEIN] SYNTHASE 3"/>
    <property type="match status" value="1"/>
</dbReference>
<keyword evidence="6" id="KW-1185">Reference proteome</keyword>
<dbReference type="OrthoDB" id="5492434at2"/>
<dbReference type="InterPro" id="IPR013751">
    <property type="entry name" value="ACP_syn_III_N"/>
</dbReference>
<sequence length="322" mass="33289">MIPVRILGTASAVPGRTVTTEELATALGRNPQTVEARTGIRTRHWSAPGTRMAEVGAEVLRRALGAAGLEARALRRLIFVNSTGGDALIPATANQVAAALGLSGSCDAFDLNNACMGFLSAFDLAARSIATGLGPVAIVTVEMLSRAVAPEAPRSYLVLGDAAAAAVLGQAREGEGLLGSVLSNNGALPPDTVLAHPLRTGQPERVQFHAAREELRRIALDALASATHAVLAEARVALGDIEWVLPHQPNGSMFQSVLEMLGVDPARTVPVVEEIGSVGAAAIPVSLDRLLRTRPVRPGDRILMTGVGAGVAQGALLYRVGP</sequence>
<name>A0A1H7N7W6_STIAU</name>
<dbReference type="GO" id="GO:0004315">
    <property type="term" value="F:3-oxoacyl-[acyl-carrier-protein] synthase activity"/>
    <property type="evidence" value="ECO:0007669"/>
    <property type="project" value="InterPro"/>
</dbReference>
<gene>
    <name evidence="5" type="ORF">SAMN05444354_104228</name>
</gene>
<dbReference type="GO" id="GO:0006633">
    <property type="term" value="P:fatty acid biosynthetic process"/>
    <property type="evidence" value="ECO:0007669"/>
    <property type="project" value="InterPro"/>
</dbReference>
<dbReference type="AlphaFoldDB" id="A0A1H7N7W6"/>
<feature type="domain" description="Beta-ketoacyl-[acyl-carrier-protein] synthase III C-terminal" evidence="3">
    <location>
        <begin position="231"/>
        <end position="319"/>
    </location>
</feature>
<keyword evidence="1" id="KW-0808">Transferase</keyword>
<accession>A0A1H7N7W6</accession>
<dbReference type="EMBL" id="FOAP01000004">
    <property type="protein sequence ID" value="SEL19065.1"/>
    <property type="molecule type" value="Genomic_DNA"/>
</dbReference>
<organism evidence="5 6">
    <name type="scientific">Stigmatella aurantiaca</name>
    <dbReference type="NCBI Taxonomy" id="41"/>
    <lineage>
        <taxon>Bacteria</taxon>
        <taxon>Pseudomonadati</taxon>
        <taxon>Myxococcota</taxon>
        <taxon>Myxococcia</taxon>
        <taxon>Myxococcales</taxon>
        <taxon>Cystobacterineae</taxon>
        <taxon>Archangiaceae</taxon>
        <taxon>Stigmatella</taxon>
    </lineage>
</organism>
<evidence type="ECO:0000256" key="2">
    <source>
        <dbReference type="ARBA" id="ARBA00023315"/>
    </source>
</evidence>
<reference evidence="6" key="1">
    <citation type="submission" date="2016-10" db="EMBL/GenBank/DDBJ databases">
        <authorList>
            <person name="Varghese N."/>
            <person name="Submissions S."/>
        </authorList>
    </citation>
    <scope>NUCLEOTIDE SEQUENCE [LARGE SCALE GENOMIC DNA]</scope>
    <source>
        <strain evidence="6">DSM 17044</strain>
    </source>
</reference>
<evidence type="ECO:0000259" key="3">
    <source>
        <dbReference type="Pfam" id="PF08541"/>
    </source>
</evidence>
<dbReference type="InterPro" id="IPR016039">
    <property type="entry name" value="Thiolase-like"/>
</dbReference>
<keyword evidence="2" id="KW-0012">Acyltransferase</keyword>
<dbReference type="InterPro" id="IPR013747">
    <property type="entry name" value="ACP_syn_III_C"/>
</dbReference>
<dbReference type="Pfam" id="PF08545">
    <property type="entry name" value="ACP_syn_III"/>
    <property type="match status" value="1"/>
</dbReference>
<dbReference type="PANTHER" id="PTHR34069:SF2">
    <property type="entry name" value="BETA-KETOACYL-[ACYL-CARRIER-PROTEIN] SYNTHASE III"/>
    <property type="match status" value="1"/>
</dbReference>
<dbReference type="CDD" id="cd00830">
    <property type="entry name" value="KAS_III"/>
    <property type="match status" value="1"/>
</dbReference>